<feature type="region of interest" description="Disordered" evidence="7">
    <location>
        <begin position="124"/>
        <end position="166"/>
    </location>
</feature>
<comment type="caution">
    <text evidence="10">The sequence shown here is derived from an EMBL/GenBank/DDBJ whole genome shotgun (WGS) entry which is preliminary data.</text>
</comment>
<reference evidence="10" key="1">
    <citation type="submission" date="2022-07" db="EMBL/GenBank/DDBJ databases">
        <title>Draft genome sequence of Zalerion maritima ATCC 34329, a (micro)plastics degrading marine fungus.</title>
        <authorList>
            <person name="Paco A."/>
            <person name="Goncalves M.F.M."/>
            <person name="Rocha-Santos T.A.P."/>
            <person name="Alves A."/>
        </authorList>
    </citation>
    <scope>NUCLEOTIDE SEQUENCE</scope>
    <source>
        <strain evidence="10">ATCC 34329</strain>
    </source>
</reference>
<dbReference type="Gene3D" id="2.40.50.100">
    <property type="match status" value="1"/>
</dbReference>
<keyword evidence="4" id="KW-0809">Transit peptide</keyword>
<dbReference type="InterPro" id="IPR036625">
    <property type="entry name" value="E3-bd_dom_sf"/>
</dbReference>
<feature type="domain" description="Lipoyl-binding" evidence="8">
    <location>
        <begin position="34"/>
        <end position="110"/>
    </location>
</feature>
<dbReference type="SUPFAM" id="SSF52777">
    <property type="entry name" value="CoA-dependent acyltransferases"/>
    <property type="match status" value="1"/>
</dbReference>
<keyword evidence="3 6" id="KW-0450">Lipoyl</keyword>
<evidence type="ECO:0000256" key="6">
    <source>
        <dbReference type="RuleBase" id="RU361137"/>
    </source>
</evidence>
<dbReference type="InterPro" id="IPR001078">
    <property type="entry name" value="2-oxoacid_DH_actylTfrase"/>
</dbReference>
<dbReference type="AlphaFoldDB" id="A0AAD5RX87"/>
<dbReference type="GO" id="GO:0006086">
    <property type="term" value="P:pyruvate decarboxylation to acetyl-CoA"/>
    <property type="evidence" value="ECO:0007669"/>
    <property type="project" value="InterPro"/>
</dbReference>
<dbReference type="GO" id="GO:0045254">
    <property type="term" value="C:pyruvate dehydrogenase complex"/>
    <property type="evidence" value="ECO:0007669"/>
    <property type="project" value="UniProtKB-UniRule"/>
</dbReference>
<keyword evidence="2 6" id="KW-0808">Transferase</keyword>
<dbReference type="SUPFAM" id="SSF47005">
    <property type="entry name" value="Peripheral subunit-binding domain of 2-oxo acid dehydrogenase complex"/>
    <property type="match status" value="1"/>
</dbReference>
<proteinExistence type="inferred from homology"/>
<dbReference type="Pfam" id="PF00198">
    <property type="entry name" value="2-oxoacid_dh"/>
    <property type="match status" value="1"/>
</dbReference>
<organism evidence="10 11">
    <name type="scientific">Zalerion maritima</name>
    <dbReference type="NCBI Taxonomy" id="339359"/>
    <lineage>
        <taxon>Eukaryota</taxon>
        <taxon>Fungi</taxon>
        <taxon>Dikarya</taxon>
        <taxon>Ascomycota</taxon>
        <taxon>Pezizomycotina</taxon>
        <taxon>Sordariomycetes</taxon>
        <taxon>Lulworthiomycetidae</taxon>
        <taxon>Lulworthiales</taxon>
        <taxon>Lulworthiaceae</taxon>
        <taxon>Zalerion</taxon>
    </lineage>
</organism>
<keyword evidence="11" id="KW-1185">Reference proteome</keyword>
<accession>A0AAD5RX87</accession>
<dbReference type="GO" id="GO:0004742">
    <property type="term" value="F:dihydrolipoyllysine-residue acetyltransferase activity"/>
    <property type="evidence" value="ECO:0007669"/>
    <property type="project" value="UniProtKB-UniRule"/>
</dbReference>
<evidence type="ECO:0000313" key="10">
    <source>
        <dbReference type="EMBL" id="KAJ2906325.1"/>
    </source>
</evidence>
<evidence type="ECO:0000313" key="11">
    <source>
        <dbReference type="Proteomes" id="UP001201980"/>
    </source>
</evidence>
<dbReference type="SUPFAM" id="SSF51230">
    <property type="entry name" value="Single hybrid motif"/>
    <property type="match status" value="1"/>
</dbReference>
<dbReference type="InterPro" id="IPR004167">
    <property type="entry name" value="PSBD"/>
</dbReference>
<comment type="catalytic activity">
    <reaction evidence="6">
        <text>N(6)-[(R)-dihydrolipoyl]-L-lysyl-[protein] + acetyl-CoA = N(6)-[(R)-S(8)-acetyldihydrolipoyl]-L-lysyl-[protein] + CoA</text>
        <dbReference type="Rhea" id="RHEA:17017"/>
        <dbReference type="Rhea" id="RHEA-COMP:10475"/>
        <dbReference type="Rhea" id="RHEA-COMP:10478"/>
        <dbReference type="ChEBI" id="CHEBI:57287"/>
        <dbReference type="ChEBI" id="CHEBI:57288"/>
        <dbReference type="ChEBI" id="CHEBI:83100"/>
        <dbReference type="ChEBI" id="CHEBI:83111"/>
        <dbReference type="EC" id="2.3.1.12"/>
    </reaction>
</comment>
<dbReference type="Pfam" id="PF00364">
    <property type="entry name" value="Biotin_lipoyl"/>
    <property type="match status" value="1"/>
</dbReference>
<dbReference type="PROSITE" id="PS00189">
    <property type="entry name" value="LIPOYL"/>
    <property type="match status" value="1"/>
</dbReference>
<dbReference type="FunFam" id="3.30.559.10:FF:000003">
    <property type="entry name" value="Acetyltransferase component of pyruvate dehydrogenase complex"/>
    <property type="match status" value="1"/>
</dbReference>
<comment type="cofactor">
    <cofactor evidence="6">
        <name>(R)-lipoate</name>
        <dbReference type="ChEBI" id="CHEBI:83088"/>
    </cofactor>
    <text evidence="6">Binds 1 lipoyl cofactor covalently.</text>
</comment>
<dbReference type="NCBIfam" id="TIGR01349">
    <property type="entry name" value="PDHac_trf_mito"/>
    <property type="match status" value="1"/>
</dbReference>
<dbReference type="EC" id="2.3.1.12" evidence="6"/>
<evidence type="ECO:0000256" key="1">
    <source>
        <dbReference type="ARBA" id="ARBA00007317"/>
    </source>
</evidence>
<dbReference type="Gene3D" id="4.10.320.10">
    <property type="entry name" value="E3-binding domain"/>
    <property type="match status" value="1"/>
</dbReference>
<dbReference type="InterPro" id="IPR011053">
    <property type="entry name" value="Single_hybrid_motif"/>
</dbReference>
<dbReference type="PANTHER" id="PTHR23151">
    <property type="entry name" value="DIHYDROLIPOAMIDE ACETYL/SUCCINYL-TRANSFERASE-RELATED"/>
    <property type="match status" value="1"/>
</dbReference>
<sequence>MFSAVLRRRALQGALLRSRIASPLVRCYSDFPKHDIIKMPALSPTMTQGNIGAWQKKAGDTISPGEVLVEIETDKAQMDFEFQEDGVIAKLLKEPGEKDVPVGNPIAVLVEEGTDVSDFEKFTIDDAGGDVSSSSPTKEEAKESSSSKESTPTPTPAPEPEEDVPAGKIETALDREPNMSPAAKKLALDNGVKISSLKGSGPGGKITEEDVKKAISSPSSPAAAAPGAAYTDTEISGIRKVIAQRLTESTQKNPHYFVSSSLSVSKLLKLRQALNSSSEGKYKLSVNDFLIKAIAVASKKVPTVNSSWRDGFIRQFNNVDVSVAVATPVGLITPIVPAVDTKGLESISNSVKELAKRGRDGKLKPEEYQGGTISISNMGMNPAVERFTAVINPPQAAILAVGTTKKVAVPVETENGTETEWDDQIVVTASFDHKVIDGAVGAEWMREFKKAIENPLELLL</sequence>
<evidence type="ECO:0000256" key="5">
    <source>
        <dbReference type="ARBA" id="ARBA00023315"/>
    </source>
</evidence>
<dbReference type="EMBL" id="JAKWBI020000015">
    <property type="protein sequence ID" value="KAJ2906325.1"/>
    <property type="molecule type" value="Genomic_DNA"/>
</dbReference>
<evidence type="ECO:0000259" key="9">
    <source>
        <dbReference type="PROSITE" id="PS51826"/>
    </source>
</evidence>
<keyword evidence="5 6" id="KW-0012">Acyltransferase</keyword>
<comment type="function">
    <text evidence="6">The pyruvate dehydrogenase complex catalyzes the overall conversion of pyruvate to acetyl-CoA and CO(2).</text>
</comment>
<dbReference type="Proteomes" id="UP001201980">
    <property type="component" value="Unassembled WGS sequence"/>
</dbReference>
<evidence type="ECO:0000256" key="4">
    <source>
        <dbReference type="ARBA" id="ARBA00022946"/>
    </source>
</evidence>
<dbReference type="CDD" id="cd06849">
    <property type="entry name" value="lipoyl_domain"/>
    <property type="match status" value="1"/>
</dbReference>
<feature type="domain" description="Peripheral subunit-binding (PSBD)" evidence="9">
    <location>
        <begin position="178"/>
        <end position="215"/>
    </location>
</feature>
<evidence type="ECO:0000259" key="8">
    <source>
        <dbReference type="PROSITE" id="PS50968"/>
    </source>
</evidence>
<name>A0AAD5RX87_9PEZI</name>
<dbReference type="InterPro" id="IPR023213">
    <property type="entry name" value="CAT-like_dom_sf"/>
</dbReference>
<dbReference type="InterPro" id="IPR003016">
    <property type="entry name" value="2-oxoA_DH_lipoyl-BS"/>
</dbReference>
<evidence type="ECO:0000256" key="3">
    <source>
        <dbReference type="ARBA" id="ARBA00022823"/>
    </source>
</evidence>
<protein>
    <recommendedName>
        <fullName evidence="6">Acetyltransferase component of pyruvate dehydrogenase complex</fullName>
        <ecNumber evidence="6">2.3.1.12</ecNumber>
    </recommendedName>
</protein>
<dbReference type="Pfam" id="PF02817">
    <property type="entry name" value="E3_binding"/>
    <property type="match status" value="1"/>
</dbReference>
<dbReference type="GO" id="GO:0005739">
    <property type="term" value="C:mitochondrion"/>
    <property type="evidence" value="ECO:0007669"/>
    <property type="project" value="UniProtKB-SubCell"/>
</dbReference>
<feature type="compositionally biased region" description="Basic and acidic residues" evidence="7">
    <location>
        <begin position="137"/>
        <end position="146"/>
    </location>
</feature>
<gene>
    <name evidence="10" type="ORF">MKZ38_002041</name>
</gene>
<dbReference type="Gene3D" id="3.30.559.10">
    <property type="entry name" value="Chloramphenicol acetyltransferase-like domain"/>
    <property type="match status" value="1"/>
</dbReference>
<evidence type="ECO:0000256" key="2">
    <source>
        <dbReference type="ARBA" id="ARBA00022679"/>
    </source>
</evidence>
<dbReference type="InterPro" id="IPR000089">
    <property type="entry name" value="Biotin_lipoyl"/>
</dbReference>
<dbReference type="PANTHER" id="PTHR23151:SF90">
    <property type="entry name" value="DIHYDROLIPOYLLYSINE-RESIDUE ACETYLTRANSFERASE COMPONENT OF PYRUVATE DEHYDROGENASE COMPLEX, MITOCHONDRIAL-RELATED"/>
    <property type="match status" value="1"/>
</dbReference>
<dbReference type="InterPro" id="IPR006257">
    <property type="entry name" value="LAT1"/>
</dbReference>
<dbReference type="FunFam" id="2.40.50.100:FF:000010">
    <property type="entry name" value="Acetyltransferase component of pyruvate dehydrogenase complex"/>
    <property type="match status" value="1"/>
</dbReference>
<comment type="similarity">
    <text evidence="1 6">Belongs to the 2-oxoacid dehydrogenase family.</text>
</comment>
<dbReference type="InterPro" id="IPR045257">
    <property type="entry name" value="E2/Pdx1"/>
</dbReference>
<evidence type="ECO:0000256" key="7">
    <source>
        <dbReference type="SAM" id="MobiDB-lite"/>
    </source>
</evidence>
<dbReference type="PROSITE" id="PS50968">
    <property type="entry name" value="BIOTINYL_LIPOYL"/>
    <property type="match status" value="1"/>
</dbReference>
<comment type="subcellular location">
    <subcellularLocation>
        <location evidence="6">Mitochondrion</location>
    </subcellularLocation>
</comment>
<dbReference type="PROSITE" id="PS51826">
    <property type="entry name" value="PSBD"/>
    <property type="match status" value="1"/>
</dbReference>